<comment type="pathway">
    <text evidence="1">Amino-acid degradation; L-proline degradation into L-glutamate; L-glutamate from L-proline: step 2/2.</text>
</comment>
<dbReference type="GO" id="GO:0009898">
    <property type="term" value="C:cytoplasmic side of plasma membrane"/>
    <property type="evidence" value="ECO:0007669"/>
    <property type="project" value="TreeGrafter"/>
</dbReference>
<evidence type="ECO:0000256" key="5">
    <source>
        <dbReference type="ARBA" id="ARBA00048142"/>
    </source>
</evidence>
<dbReference type="PIRSF" id="PIRSF000197">
    <property type="entry name" value="Bifunct_PutA"/>
    <property type="match status" value="1"/>
</dbReference>
<dbReference type="GO" id="GO:0003842">
    <property type="term" value="F:L-glutamate gamma-semialdehyde dehydrogenase activity"/>
    <property type="evidence" value="ECO:0007669"/>
    <property type="project" value="UniProtKB-EC"/>
</dbReference>
<dbReference type="PROSITE" id="PS00070">
    <property type="entry name" value="ALDEHYDE_DEHYDR_CYS"/>
    <property type="match status" value="1"/>
</dbReference>
<dbReference type="InterPro" id="IPR016161">
    <property type="entry name" value="Ald_DH/histidinol_DH"/>
</dbReference>
<dbReference type="SUPFAM" id="SSF51730">
    <property type="entry name" value="FAD-linked oxidoreductase"/>
    <property type="match status" value="1"/>
</dbReference>
<dbReference type="Pfam" id="PF14850">
    <property type="entry name" value="Pro_dh-DNA_bdg"/>
    <property type="match status" value="1"/>
</dbReference>
<protein>
    <recommendedName>
        <fullName evidence="2">L-glutamate gamma-semialdehyde dehydrogenase</fullName>
        <ecNumber evidence="2">1.2.1.88</ecNumber>
    </recommendedName>
</protein>
<evidence type="ECO:0000259" key="6">
    <source>
        <dbReference type="Pfam" id="PF00171"/>
    </source>
</evidence>
<evidence type="ECO:0000259" key="8">
    <source>
        <dbReference type="Pfam" id="PF14850"/>
    </source>
</evidence>
<dbReference type="Gene3D" id="3.20.20.220">
    <property type="match status" value="1"/>
</dbReference>
<dbReference type="SUPFAM" id="SSF53720">
    <property type="entry name" value="ALDH-like"/>
    <property type="match status" value="1"/>
</dbReference>
<name>A0A381VPK6_9ZZZZ</name>
<dbReference type="AlphaFoldDB" id="A0A381VPK6"/>
<dbReference type="NCBIfam" id="NF008869">
    <property type="entry name" value="PRK11904.1"/>
    <property type="match status" value="1"/>
</dbReference>
<dbReference type="InterPro" id="IPR024082">
    <property type="entry name" value="PRODH_PutA_dom_II"/>
</dbReference>
<dbReference type="GO" id="GO:0010133">
    <property type="term" value="P:L-proline catabolic process to L-glutamate"/>
    <property type="evidence" value="ECO:0007669"/>
    <property type="project" value="InterPro"/>
</dbReference>
<dbReference type="InterPro" id="IPR016160">
    <property type="entry name" value="Ald_DH_CS_CYS"/>
</dbReference>
<dbReference type="GO" id="GO:0004657">
    <property type="term" value="F:proline dehydrogenase activity"/>
    <property type="evidence" value="ECO:0007669"/>
    <property type="project" value="InterPro"/>
</dbReference>
<feature type="domain" description="Aldehyde dehydrogenase" evidence="6">
    <location>
        <begin position="541"/>
        <end position="989"/>
    </location>
</feature>
<dbReference type="Gene3D" id="3.40.605.10">
    <property type="entry name" value="Aldehyde Dehydrogenase, Chain A, domain 1"/>
    <property type="match status" value="1"/>
</dbReference>
<dbReference type="NCBIfam" id="TIGR01238">
    <property type="entry name" value="D1pyr5carbox3"/>
    <property type="match status" value="1"/>
</dbReference>
<organism evidence="9">
    <name type="scientific">marine metagenome</name>
    <dbReference type="NCBI Taxonomy" id="408172"/>
    <lineage>
        <taxon>unclassified sequences</taxon>
        <taxon>metagenomes</taxon>
        <taxon>ecological metagenomes</taxon>
    </lineage>
</organism>
<feature type="domain" description="Proline dehydrogenase" evidence="7">
    <location>
        <begin position="176"/>
        <end position="462"/>
    </location>
</feature>
<keyword evidence="3" id="KW-0560">Oxidoreductase</keyword>
<dbReference type="Gene3D" id="3.40.309.10">
    <property type="entry name" value="Aldehyde Dehydrogenase, Chain A, domain 2"/>
    <property type="match status" value="1"/>
</dbReference>
<evidence type="ECO:0000259" key="7">
    <source>
        <dbReference type="Pfam" id="PF01619"/>
    </source>
</evidence>
<dbReference type="GO" id="GO:0003700">
    <property type="term" value="F:DNA-binding transcription factor activity"/>
    <property type="evidence" value="ECO:0007669"/>
    <property type="project" value="InterPro"/>
</dbReference>
<dbReference type="EMBL" id="UINC01009409">
    <property type="protein sequence ID" value="SVA42202.1"/>
    <property type="molecule type" value="Genomic_DNA"/>
</dbReference>
<comment type="catalytic activity">
    <reaction evidence="5">
        <text>L-glutamate 5-semialdehyde + NAD(+) + H2O = L-glutamate + NADH + 2 H(+)</text>
        <dbReference type="Rhea" id="RHEA:30235"/>
        <dbReference type="ChEBI" id="CHEBI:15377"/>
        <dbReference type="ChEBI" id="CHEBI:15378"/>
        <dbReference type="ChEBI" id="CHEBI:29985"/>
        <dbReference type="ChEBI" id="CHEBI:57540"/>
        <dbReference type="ChEBI" id="CHEBI:57945"/>
        <dbReference type="ChEBI" id="CHEBI:58066"/>
        <dbReference type="EC" id="1.2.1.88"/>
    </reaction>
</comment>
<dbReference type="PANTHER" id="PTHR42862">
    <property type="entry name" value="DELTA-1-PYRROLINE-5-CARBOXYLATE DEHYDROGENASE 1, ISOFORM A-RELATED"/>
    <property type="match status" value="1"/>
</dbReference>
<dbReference type="InterPro" id="IPR029041">
    <property type="entry name" value="FAD-linked_oxidoreductase-like"/>
</dbReference>
<dbReference type="InterPro" id="IPR025703">
    <property type="entry name" value="Bifunct_PutA"/>
</dbReference>
<dbReference type="InterPro" id="IPR005933">
    <property type="entry name" value="PutA_C"/>
</dbReference>
<evidence type="ECO:0000256" key="1">
    <source>
        <dbReference type="ARBA" id="ARBA00004786"/>
    </source>
</evidence>
<keyword evidence="4" id="KW-0520">NAD</keyword>
<dbReference type="InterPro" id="IPR002872">
    <property type="entry name" value="Proline_DH_dom"/>
</dbReference>
<dbReference type="InterPro" id="IPR016162">
    <property type="entry name" value="Ald_DH_N"/>
</dbReference>
<dbReference type="FunFam" id="3.40.309.10:FF:000005">
    <property type="entry name" value="1-pyrroline-5-carboxylate dehydrogenase 1"/>
    <property type="match status" value="1"/>
</dbReference>
<dbReference type="Gene3D" id="1.20.5.460">
    <property type="entry name" value="Single helix bin"/>
    <property type="match status" value="1"/>
</dbReference>
<dbReference type="CDD" id="cd07125">
    <property type="entry name" value="ALDH_PutA-P5CDH"/>
    <property type="match status" value="1"/>
</dbReference>
<dbReference type="SUPFAM" id="SSF81935">
    <property type="entry name" value="N-terminal domain of bifunctional PutA protein"/>
    <property type="match status" value="1"/>
</dbReference>
<gene>
    <name evidence="9" type="ORF">METZ01_LOCUS95056</name>
</gene>
<evidence type="ECO:0000256" key="3">
    <source>
        <dbReference type="ARBA" id="ARBA00023002"/>
    </source>
</evidence>
<evidence type="ECO:0000313" key="9">
    <source>
        <dbReference type="EMBL" id="SVA42202.1"/>
    </source>
</evidence>
<evidence type="ECO:0000256" key="2">
    <source>
        <dbReference type="ARBA" id="ARBA00012884"/>
    </source>
</evidence>
<dbReference type="EC" id="1.2.1.88" evidence="2"/>
<evidence type="ECO:0000256" key="4">
    <source>
        <dbReference type="ARBA" id="ARBA00023027"/>
    </source>
</evidence>
<dbReference type="Pfam" id="PF00171">
    <property type="entry name" value="Aldedh"/>
    <property type="match status" value="1"/>
</dbReference>
<proteinExistence type="predicted"/>
<dbReference type="InterPro" id="IPR024089">
    <property type="entry name" value="PRODH_PutA_dom_I/II"/>
</dbReference>
<sequence length="1012" mass="113712">MKNIFQNKFADQALMVKEHFLPEIELFHNLNHDVISKNALDIINSAKNYKSHNAFEKLMHEYDLSSNEGVVLMCLAEALLRIPDTQTINDLIEDKIPSGDWKDHIKNDNNLFVNISSLAFLVTGKIVKRNELNEKELFKSLIKNISEPVLRSAIKQAINILAKQFIFEKDIQGASKLSKKLSKSSYAYSFDMLGEAAITYEDAEVYFQNYKNAINVIGSSNSNHQHSISIKLSALHPRYERNKLELLNKELLPKLLELIEMARICKVDVCFDAEEADRLNLSIFLINQILESSLIDNEYFGFGIAVQAYQQRSMFVLEYFSRFLSQINKRMNVRLVKGAYWDTEIKLAQEQGLLNYPVFTKKFITDLSYLKCAHILEKSENLFSQFATHNAYTIAYVKKLFGNKSHEFQKLHGMGDEIYHHFADQQDFSCRVYAPVGGYNDLLPYLVRRLLENGANTSFIHQLNKKDTDINNLIKSPMSRLSKLELETIKPPPKLFSDRKNSLGLDLTEEENINLYSKLDTIKDIQAFNIIEGKEISSDLKVDIISPHQNFNKIGNAFFANKKIVNEALQSLENYELTWKNFDYTKRIEIIQNFSDLLESNYENLVEACVKEAGKTINDSIADIREAIDFCRYYSVIAKDLFQEIELPGPTGETNKYRFKGKGLSAVISPWNFPIAIFTGQLVAALITGNVVFAKPAEQTSYCAYIVFKLLLKAGLPNQAASLILGKGEEIGPHLFSNNRLESVIFTGSLDTAKIIQKQLIDKPTIINLVAETGGINCLIADSSALTEHVVKDVVNSGFNSAGQRCSACRILCIEENVYKKTLTMLRGAIDTLEIGSPANLSTDIGPVIDSVSKDKINKHVSSFSKIFQSKTNSEDGYFVPISIIEISSLEDIKEEIFGPVVHVISYKTKETQKLCKAINKLGYGLTLGIHSRIDNTINTIVQNVNIGNIYINRNMVGAVVGVQPFGGHGKSGTGPKAGGPEYLKRLCNEYSVSNNITAMGGNTTLLTTISE</sequence>
<accession>A0A381VPK6</accession>
<dbReference type="Pfam" id="PF01619">
    <property type="entry name" value="Pro_dh"/>
    <property type="match status" value="1"/>
</dbReference>
<dbReference type="InterPro" id="IPR050485">
    <property type="entry name" value="Proline_metab_enzyme"/>
</dbReference>
<reference evidence="9" key="1">
    <citation type="submission" date="2018-05" db="EMBL/GenBank/DDBJ databases">
        <authorList>
            <person name="Lanie J.A."/>
            <person name="Ng W.-L."/>
            <person name="Kazmierczak K.M."/>
            <person name="Andrzejewski T.M."/>
            <person name="Davidsen T.M."/>
            <person name="Wayne K.J."/>
            <person name="Tettelin H."/>
            <person name="Glass J.I."/>
            <person name="Rusch D."/>
            <person name="Podicherti R."/>
            <person name="Tsui H.-C.T."/>
            <person name="Winkler M.E."/>
        </authorList>
    </citation>
    <scope>NUCLEOTIDE SEQUENCE</scope>
</reference>
<feature type="domain" description="Proline dehydrogenase PutA" evidence="8">
    <location>
        <begin position="55"/>
        <end position="165"/>
    </location>
</feature>
<dbReference type="PANTHER" id="PTHR42862:SF1">
    <property type="entry name" value="DELTA-1-PYRROLINE-5-CARBOXYLATE DEHYDROGENASE 2, ISOFORM A-RELATED"/>
    <property type="match status" value="1"/>
</dbReference>
<dbReference type="InterPro" id="IPR015590">
    <property type="entry name" value="Aldehyde_DH_dom"/>
</dbReference>
<dbReference type="InterPro" id="IPR016163">
    <property type="entry name" value="Ald_DH_C"/>
</dbReference>